<name>A0ABU9E0M6_9FLAO</name>
<keyword evidence="1" id="KW-0812">Transmembrane</keyword>
<gene>
    <name evidence="3" type="ORF">WMW71_06655</name>
</gene>
<keyword evidence="1" id="KW-0472">Membrane</keyword>
<feature type="domain" description="CAAX prenyl protease 2/Lysostaphin resistance protein A-like" evidence="2">
    <location>
        <begin position="144"/>
        <end position="240"/>
    </location>
</feature>
<comment type="caution">
    <text evidence="3">The sequence shown here is derived from an EMBL/GenBank/DDBJ whole genome shotgun (WGS) entry which is preliminary data.</text>
</comment>
<organism evidence="3 4">
    <name type="scientific">Flavobacterium buctense</name>
    <dbReference type="NCBI Taxonomy" id="1648146"/>
    <lineage>
        <taxon>Bacteria</taxon>
        <taxon>Pseudomonadati</taxon>
        <taxon>Bacteroidota</taxon>
        <taxon>Flavobacteriia</taxon>
        <taxon>Flavobacteriales</taxon>
        <taxon>Flavobacteriaceae</taxon>
        <taxon>Flavobacterium</taxon>
    </lineage>
</organism>
<feature type="transmembrane region" description="Helical" evidence="1">
    <location>
        <begin position="203"/>
        <end position="223"/>
    </location>
</feature>
<dbReference type="Pfam" id="PF02517">
    <property type="entry name" value="Rce1-like"/>
    <property type="match status" value="1"/>
</dbReference>
<feature type="transmembrane region" description="Helical" evidence="1">
    <location>
        <begin position="66"/>
        <end position="87"/>
    </location>
</feature>
<proteinExistence type="predicted"/>
<reference evidence="3 4" key="1">
    <citation type="submission" date="2024-04" db="EMBL/GenBank/DDBJ databases">
        <title>draft genome sequnece of Flavobacterium buctense JCM 30750.</title>
        <authorList>
            <person name="Kim D.-U."/>
        </authorList>
    </citation>
    <scope>NUCLEOTIDE SEQUENCE [LARGE SCALE GENOMIC DNA]</scope>
    <source>
        <strain evidence="3 4">JCM 30750</strain>
    </source>
</reference>
<feature type="transmembrane region" description="Helical" evidence="1">
    <location>
        <begin position="12"/>
        <end position="40"/>
    </location>
</feature>
<dbReference type="PANTHER" id="PTHR39430">
    <property type="entry name" value="MEMBRANE-ASSOCIATED PROTEASE-RELATED"/>
    <property type="match status" value="1"/>
</dbReference>
<protein>
    <submittedName>
        <fullName evidence="3">CPBP family intramembrane glutamic endopeptidase</fullName>
        <ecNumber evidence="3">3.4.-.-</ecNumber>
    </submittedName>
</protein>
<sequence length="318" mass="36225">MFLENRNKTHNSVLNYLLGFFIIAVFYMLGQIPLAIAVVVKTLSSGKSMPTNEEEIMKIFSPNTTLFLMLLIFVSTMIGIVLVVKYLHKLKMIDITTSRDKVDWQRIFFSFSIWSSFTVLSTLAFYFSSPESFVLNFKLVPFLILLLISFTLLPIQTSAEEYIFRGYLMQGLGLLAKNRWFPLVTTSLMFGLMHILNPEVQKMGYIIMVYYIGTGFFLGIITLMDDGMELALGFHAANNITAALLVSSDWSALKTESIFKDISTPSVGFEVLAPVIIIFPILLIIFSKKYKWTNWKEKLTGKIVLHKPEITQNSESHE</sequence>
<dbReference type="EC" id="3.4.-.-" evidence="3"/>
<keyword evidence="4" id="KW-1185">Reference proteome</keyword>
<accession>A0ABU9E0M6</accession>
<dbReference type="EMBL" id="JBBPCB010000003">
    <property type="protein sequence ID" value="MEK8180018.1"/>
    <property type="molecule type" value="Genomic_DNA"/>
</dbReference>
<evidence type="ECO:0000256" key="1">
    <source>
        <dbReference type="SAM" id="Phobius"/>
    </source>
</evidence>
<dbReference type="GO" id="GO:0016787">
    <property type="term" value="F:hydrolase activity"/>
    <property type="evidence" value="ECO:0007669"/>
    <property type="project" value="UniProtKB-KW"/>
</dbReference>
<keyword evidence="1" id="KW-1133">Transmembrane helix</keyword>
<feature type="transmembrane region" description="Helical" evidence="1">
    <location>
        <begin position="267"/>
        <end position="286"/>
    </location>
</feature>
<evidence type="ECO:0000259" key="2">
    <source>
        <dbReference type="Pfam" id="PF02517"/>
    </source>
</evidence>
<evidence type="ECO:0000313" key="4">
    <source>
        <dbReference type="Proteomes" id="UP001491349"/>
    </source>
</evidence>
<dbReference type="PANTHER" id="PTHR39430:SF1">
    <property type="entry name" value="PROTEASE"/>
    <property type="match status" value="1"/>
</dbReference>
<dbReference type="Proteomes" id="UP001491349">
    <property type="component" value="Unassembled WGS sequence"/>
</dbReference>
<dbReference type="InterPro" id="IPR003675">
    <property type="entry name" value="Rce1/LyrA-like_dom"/>
</dbReference>
<feature type="transmembrane region" description="Helical" evidence="1">
    <location>
        <begin position="139"/>
        <end position="159"/>
    </location>
</feature>
<feature type="transmembrane region" description="Helical" evidence="1">
    <location>
        <begin position="107"/>
        <end position="127"/>
    </location>
</feature>
<keyword evidence="3" id="KW-0378">Hydrolase</keyword>
<evidence type="ECO:0000313" key="3">
    <source>
        <dbReference type="EMBL" id="MEK8180018.1"/>
    </source>
</evidence>
<dbReference type="RefSeq" id="WP_187660489.1">
    <property type="nucleotide sequence ID" value="NZ_JACTAB010000004.1"/>
</dbReference>